<name>A0A6J5NPH6_9CAUD</name>
<sequence>MPAESVKQRMAPIPDGLTKQELQALVAELVNGLQAIMAKLDTDTGVADTNYAATFATYIVD</sequence>
<evidence type="ECO:0000313" key="1">
    <source>
        <dbReference type="EMBL" id="CAB4159666.1"/>
    </source>
</evidence>
<organism evidence="1">
    <name type="scientific">uncultured Caudovirales phage</name>
    <dbReference type="NCBI Taxonomy" id="2100421"/>
    <lineage>
        <taxon>Viruses</taxon>
        <taxon>Duplodnaviria</taxon>
        <taxon>Heunggongvirae</taxon>
        <taxon>Uroviricota</taxon>
        <taxon>Caudoviricetes</taxon>
        <taxon>Peduoviridae</taxon>
        <taxon>Maltschvirus</taxon>
        <taxon>Maltschvirus maltsch</taxon>
    </lineage>
</organism>
<proteinExistence type="predicted"/>
<reference evidence="1" key="1">
    <citation type="submission" date="2020-04" db="EMBL/GenBank/DDBJ databases">
        <authorList>
            <person name="Chiriac C."/>
            <person name="Salcher M."/>
            <person name="Ghai R."/>
            <person name="Kavagutti S V."/>
        </authorList>
    </citation>
    <scope>NUCLEOTIDE SEQUENCE</scope>
</reference>
<gene>
    <name evidence="1" type="ORF">UFOVP715_72</name>
</gene>
<protein>
    <submittedName>
        <fullName evidence="1">Uncharacterized protein</fullName>
    </submittedName>
</protein>
<dbReference type="EMBL" id="LR796687">
    <property type="protein sequence ID" value="CAB4159666.1"/>
    <property type="molecule type" value="Genomic_DNA"/>
</dbReference>
<accession>A0A6J5NPH6</accession>